<protein>
    <submittedName>
        <fullName evidence="2">Uncharacterized protein</fullName>
    </submittedName>
</protein>
<comment type="caution">
    <text evidence="2">The sequence shown here is derived from an EMBL/GenBank/DDBJ whole genome shotgun (WGS) entry which is preliminary data.</text>
</comment>
<proteinExistence type="predicted"/>
<keyword evidence="3" id="KW-1185">Reference proteome</keyword>
<organism evidence="2 3">
    <name type="scientific">Protea cynaroides</name>
    <dbReference type="NCBI Taxonomy" id="273540"/>
    <lineage>
        <taxon>Eukaryota</taxon>
        <taxon>Viridiplantae</taxon>
        <taxon>Streptophyta</taxon>
        <taxon>Embryophyta</taxon>
        <taxon>Tracheophyta</taxon>
        <taxon>Spermatophyta</taxon>
        <taxon>Magnoliopsida</taxon>
        <taxon>Proteales</taxon>
        <taxon>Proteaceae</taxon>
        <taxon>Protea</taxon>
    </lineage>
</organism>
<name>A0A9Q0K4U9_9MAGN</name>
<evidence type="ECO:0000313" key="2">
    <source>
        <dbReference type="EMBL" id="KAJ4961488.1"/>
    </source>
</evidence>
<feature type="signal peptide" evidence="1">
    <location>
        <begin position="1"/>
        <end position="27"/>
    </location>
</feature>
<dbReference type="OrthoDB" id="1303939at2759"/>
<keyword evidence="1" id="KW-0732">Signal</keyword>
<reference evidence="2" key="1">
    <citation type="journal article" date="2023" name="Plant J.">
        <title>The genome of the king protea, Protea cynaroides.</title>
        <authorList>
            <person name="Chang J."/>
            <person name="Duong T.A."/>
            <person name="Schoeman C."/>
            <person name="Ma X."/>
            <person name="Roodt D."/>
            <person name="Barker N."/>
            <person name="Li Z."/>
            <person name="Van de Peer Y."/>
            <person name="Mizrachi E."/>
        </authorList>
    </citation>
    <scope>NUCLEOTIDE SEQUENCE</scope>
    <source>
        <tissue evidence="2">Young leaves</tissue>
    </source>
</reference>
<evidence type="ECO:0000256" key="1">
    <source>
        <dbReference type="SAM" id="SignalP"/>
    </source>
</evidence>
<evidence type="ECO:0000313" key="3">
    <source>
        <dbReference type="Proteomes" id="UP001141806"/>
    </source>
</evidence>
<dbReference type="AlphaFoldDB" id="A0A9Q0K4U9"/>
<feature type="chain" id="PRO_5040162650" evidence="1">
    <location>
        <begin position="28"/>
        <end position="231"/>
    </location>
</feature>
<dbReference type="EMBL" id="JAMYWD010000009">
    <property type="protein sequence ID" value="KAJ4961488.1"/>
    <property type="molecule type" value="Genomic_DNA"/>
</dbReference>
<dbReference type="Proteomes" id="UP001141806">
    <property type="component" value="Unassembled WGS sequence"/>
</dbReference>
<sequence length="231" mass="24386">MEKKRVFSVIPVLVLVLVLVVLLRCEGADHGSSYYSSPACNSTIAACIAEDVEFLMESQVTRRILDGAPNYIIYKTLNTGAPPGGGSQHTTATGVGVNSIRAETLELELPWILPVRNSEPDLEYDTLQCQNPNPGDRHHQTPANINLFSTGDSTSASGCVLFVASEGGGVQVSQRMGEGKAAPISEASGENMAAAQFLVGLVLADGCIHEISPSNSSSDSSLHKFSLPIPC</sequence>
<accession>A0A9Q0K4U9</accession>
<gene>
    <name evidence="2" type="ORF">NE237_021398</name>
</gene>